<dbReference type="InParanoid" id="A0A078AV65"/>
<name>A0A078AV65_STYLE</name>
<keyword evidence="3" id="KW-1185">Reference proteome</keyword>
<proteinExistence type="predicted"/>
<evidence type="ECO:0000313" key="3">
    <source>
        <dbReference type="Proteomes" id="UP000039865"/>
    </source>
</evidence>
<dbReference type="EMBL" id="CCKQ01014130">
    <property type="protein sequence ID" value="CDW85881.1"/>
    <property type="molecule type" value="Genomic_DNA"/>
</dbReference>
<feature type="region of interest" description="Disordered" evidence="1">
    <location>
        <begin position="208"/>
        <end position="234"/>
    </location>
</feature>
<dbReference type="Proteomes" id="UP000039865">
    <property type="component" value="Unassembled WGS sequence"/>
</dbReference>
<dbReference type="AlphaFoldDB" id="A0A078AV65"/>
<feature type="region of interest" description="Disordered" evidence="1">
    <location>
        <begin position="1"/>
        <end position="53"/>
    </location>
</feature>
<evidence type="ECO:0000313" key="2">
    <source>
        <dbReference type="EMBL" id="CDW85881.1"/>
    </source>
</evidence>
<reference evidence="2 3" key="1">
    <citation type="submission" date="2014-06" db="EMBL/GenBank/DDBJ databases">
        <authorList>
            <person name="Swart Estienne"/>
        </authorList>
    </citation>
    <scope>NUCLEOTIDE SEQUENCE [LARGE SCALE GENOMIC DNA]</scope>
    <source>
        <strain evidence="2 3">130c</strain>
    </source>
</reference>
<protein>
    <submittedName>
        <fullName evidence="2">Uncharacterized protein</fullName>
    </submittedName>
</protein>
<accession>A0A078AV65</accession>
<organism evidence="2 3">
    <name type="scientific">Stylonychia lemnae</name>
    <name type="common">Ciliate</name>
    <dbReference type="NCBI Taxonomy" id="5949"/>
    <lineage>
        <taxon>Eukaryota</taxon>
        <taxon>Sar</taxon>
        <taxon>Alveolata</taxon>
        <taxon>Ciliophora</taxon>
        <taxon>Intramacronucleata</taxon>
        <taxon>Spirotrichea</taxon>
        <taxon>Stichotrichia</taxon>
        <taxon>Sporadotrichida</taxon>
        <taxon>Oxytrichidae</taxon>
        <taxon>Stylonychinae</taxon>
        <taxon>Stylonychia</taxon>
    </lineage>
</organism>
<dbReference type="OrthoDB" id="10581457at2759"/>
<sequence length="601" mass="70569">MQSPQFSMDSNQCQNSNQKSNQKSNKKKQNQCNLGGNQQIGVNSKKKQKYKNQSNEKELILYGNQLVMPNEKINDVQIPLQNEKQYDSVQDLIADIKSYGREAGFAVVILEKNQANFRKLVCTKSISNTKINNLQNPENNLDQDIMILEEVNQNFDNQIQSPCPFKMALKKDEVSHKWFVESLNNYHNHNLKKKLPQYYNSISRSKNQQLLGKRSSQEATEQKEKQSQTENLKHEFKTKEQLTTYLSEEITQSIGKLWFQHGLRKRDVQRVLNQQRFVESSHIKEFLKGFQSPKFQSVLELRDYLKQQQEGLNNLWFKYDDFQSILSFSLCNQYYKQKMSDIIFVDSTFDKGYNIILVKGLDYYGHPSILFISITPKYDYGNILSAFEHYKQAGFARPKQVIVDSFNEIQDAFEKIESCPDSFQICHNYIIKSFIKSIEPQYFKGVKVSRLIREFKKLINNSMTEFEFQQKFNSIYQTHKDRSDLFSNTAKLIYKHRGQFLKCLIKDKFNMASQFSSSNNDDVSKILKRTPLRNESIFQLKGLSCPWIYITLNKFKQLLARQMIGVRIKMKIQMQGQLILIVSKSYVLGIHSILQKEIWNK</sequence>
<gene>
    <name evidence="2" type="primary">Contig5548.g5932</name>
    <name evidence="2" type="ORF">STYLEM_14970</name>
</gene>
<feature type="compositionally biased region" description="Low complexity" evidence="1">
    <location>
        <begin position="10"/>
        <end position="23"/>
    </location>
</feature>
<evidence type="ECO:0000256" key="1">
    <source>
        <dbReference type="SAM" id="MobiDB-lite"/>
    </source>
</evidence>
<feature type="compositionally biased region" description="Basic and acidic residues" evidence="1">
    <location>
        <begin position="220"/>
        <end position="234"/>
    </location>
</feature>